<keyword evidence="3" id="KW-1185">Reference proteome</keyword>
<dbReference type="RefSeq" id="WP_264732875.1">
    <property type="nucleotide sequence ID" value="NZ_JAPDNR010000001.1"/>
</dbReference>
<dbReference type="Pfam" id="PF12412">
    <property type="entry name" value="DUF3667"/>
    <property type="match status" value="1"/>
</dbReference>
<keyword evidence="1" id="KW-0812">Transmembrane</keyword>
<gene>
    <name evidence="2" type="ORF">OL497_19310</name>
</gene>
<evidence type="ECO:0000256" key="1">
    <source>
        <dbReference type="SAM" id="Phobius"/>
    </source>
</evidence>
<evidence type="ECO:0000313" key="2">
    <source>
        <dbReference type="EMBL" id="MCW3486061.1"/>
    </source>
</evidence>
<organism evidence="2 3">
    <name type="scientific">Chitinophaga nivalis</name>
    <dbReference type="NCBI Taxonomy" id="2991709"/>
    <lineage>
        <taxon>Bacteria</taxon>
        <taxon>Pseudomonadati</taxon>
        <taxon>Bacteroidota</taxon>
        <taxon>Chitinophagia</taxon>
        <taxon>Chitinophagales</taxon>
        <taxon>Chitinophagaceae</taxon>
        <taxon>Chitinophaga</taxon>
    </lineage>
</organism>
<sequence>MKTQALRIDQNCLNCGTTVPERFCTHCGQENTVQHESFGHLCKHFVADIFHYDSQFLITFKYLLLRPGFLTKEYLAGKRVRYVNPIKLYVFVSFVFFLGFFALNSPHGKKKEHHDNALLTINVGDTAAVAPKKDDSRTWKGFKNVEEYDHYQESLPVAKQDGFLQQRISRRMVELREEHGDAFQQVLVESFLHNIPKMMFLILPLAAWFMKLVYSRKRWVYGDHAIFALHTHAFAFILLLIGNGLTHYLHSEFYTQMACLLIFAYIVAGLKNTYQQSLRASFFKGALLVTLYGLTTMVVFMLFIVLIFGLFL</sequence>
<name>A0ABT3IQ27_9BACT</name>
<feature type="transmembrane region" description="Helical" evidence="1">
    <location>
        <begin position="226"/>
        <end position="247"/>
    </location>
</feature>
<evidence type="ECO:0000313" key="3">
    <source>
        <dbReference type="Proteomes" id="UP001207742"/>
    </source>
</evidence>
<feature type="transmembrane region" description="Helical" evidence="1">
    <location>
        <begin position="195"/>
        <end position="214"/>
    </location>
</feature>
<proteinExistence type="predicted"/>
<dbReference type="Proteomes" id="UP001207742">
    <property type="component" value="Unassembled WGS sequence"/>
</dbReference>
<protein>
    <submittedName>
        <fullName evidence="2">DUF3667 domain-containing protein</fullName>
    </submittedName>
</protein>
<feature type="transmembrane region" description="Helical" evidence="1">
    <location>
        <begin position="253"/>
        <end position="274"/>
    </location>
</feature>
<reference evidence="2 3" key="1">
    <citation type="submission" date="2022-10" db="EMBL/GenBank/DDBJ databases">
        <title>Chitinophaga nivalis PC15 sp. nov., isolated from Pyeongchang county, South Korea.</title>
        <authorList>
            <person name="Trinh H.N."/>
        </authorList>
    </citation>
    <scope>NUCLEOTIDE SEQUENCE [LARGE SCALE GENOMIC DNA]</scope>
    <source>
        <strain evidence="2 3">PC14</strain>
    </source>
</reference>
<accession>A0ABT3IQ27</accession>
<dbReference type="InterPro" id="IPR022134">
    <property type="entry name" value="DUF3667"/>
</dbReference>
<dbReference type="EMBL" id="JAPDNS010000002">
    <property type="protein sequence ID" value="MCW3486061.1"/>
    <property type="molecule type" value="Genomic_DNA"/>
</dbReference>
<feature type="transmembrane region" description="Helical" evidence="1">
    <location>
        <begin position="86"/>
        <end position="103"/>
    </location>
</feature>
<comment type="caution">
    <text evidence="2">The sequence shown here is derived from an EMBL/GenBank/DDBJ whole genome shotgun (WGS) entry which is preliminary data.</text>
</comment>
<keyword evidence="1" id="KW-1133">Transmembrane helix</keyword>
<keyword evidence="1" id="KW-0472">Membrane</keyword>
<feature type="transmembrane region" description="Helical" evidence="1">
    <location>
        <begin position="286"/>
        <end position="311"/>
    </location>
</feature>